<organism evidence="2 3">
    <name type="scientific">Morella rubra</name>
    <name type="common">Chinese bayberry</name>
    <dbReference type="NCBI Taxonomy" id="262757"/>
    <lineage>
        <taxon>Eukaryota</taxon>
        <taxon>Viridiplantae</taxon>
        <taxon>Streptophyta</taxon>
        <taxon>Embryophyta</taxon>
        <taxon>Tracheophyta</taxon>
        <taxon>Spermatophyta</taxon>
        <taxon>Magnoliopsida</taxon>
        <taxon>eudicotyledons</taxon>
        <taxon>Gunneridae</taxon>
        <taxon>Pentapetalae</taxon>
        <taxon>rosids</taxon>
        <taxon>fabids</taxon>
        <taxon>Fagales</taxon>
        <taxon>Myricaceae</taxon>
        <taxon>Morella</taxon>
    </lineage>
</organism>
<evidence type="ECO:0000256" key="1">
    <source>
        <dbReference type="SAM" id="MobiDB-lite"/>
    </source>
</evidence>
<comment type="caution">
    <text evidence="2">The sequence shown here is derived from an EMBL/GenBank/DDBJ whole genome shotgun (WGS) entry which is preliminary data.</text>
</comment>
<gene>
    <name evidence="2" type="ORF">CJ030_MR7G017794</name>
</gene>
<accession>A0A6A1UZ11</accession>
<dbReference type="EMBL" id="RXIC02000025">
    <property type="protein sequence ID" value="KAB1205622.1"/>
    <property type="molecule type" value="Genomic_DNA"/>
</dbReference>
<dbReference type="AlphaFoldDB" id="A0A6A1UZ11"/>
<protein>
    <submittedName>
        <fullName evidence="2">Uncharacterized protein</fullName>
    </submittedName>
</protein>
<evidence type="ECO:0000313" key="3">
    <source>
        <dbReference type="Proteomes" id="UP000516437"/>
    </source>
</evidence>
<name>A0A6A1UZ11_9ROSI</name>
<proteinExistence type="predicted"/>
<sequence length="147" mass="16258">MELFALIANNQAIISELVQRLGRRRATRSRGNVSSAPAAPFDSRLPPSENIPTTRTTRHSSIRRTLELVDEEIPSQSTLEGRSVPLTRSWRLSQLLPEFASIEAVPAGPMVSVLINSGIKYNVCCLTHNCLCFLEIQEERGLSSNVV</sequence>
<feature type="region of interest" description="Disordered" evidence="1">
    <location>
        <begin position="28"/>
        <end position="60"/>
    </location>
</feature>
<dbReference type="Proteomes" id="UP000516437">
    <property type="component" value="Chromosome 7"/>
</dbReference>
<reference evidence="2 3" key="1">
    <citation type="journal article" date="2019" name="Plant Biotechnol. J.">
        <title>The red bayberry genome and genetic basis of sex determination.</title>
        <authorList>
            <person name="Jia H.M."/>
            <person name="Jia H.J."/>
            <person name="Cai Q.L."/>
            <person name="Wang Y."/>
            <person name="Zhao H.B."/>
            <person name="Yang W.F."/>
            <person name="Wang G.Y."/>
            <person name="Li Y.H."/>
            <person name="Zhan D.L."/>
            <person name="Shen Y.T."/>
            <person name="Niu Q.F."/>
            <person name="Chang L."/>
            <person name="Qiu J."/>
            <person name="Zhao L."/>
            <person name="Xie H.B."/>
            <person name="Fu W.Y."/>
            <person name="Jin J."/>
            <person name="Li X.W."/>
            <person name="Jiao Y."/>
            <person name="Zhou C.C."/>
            <person name="Tu T."/>
            <person name="Chai C.Y."/>
            <person name="Gao J.L."/>
            <person name="Fan L.J."/>
            <person name="van de Weg E."/>
            <person name="Wang J.Y."/>
            <person name="Gao Z.S."/>
        </authorList>
    </citation>
    <scope>NUCLEOTIDE SEQUENCE [LARGE SCALE GENOMIC DNA]</scope>
    <source>
        <tissue evidence="2">Leaves</tissue>
    </source>
</reference>
<evidence type="ECO:0000313" key="2">
    <source>
        <dbReference type="EMBL" id="KAB1205622.1"/>
    </source>
</evidence>
<keyword evidence="3" id="KW-1185">Reference proteome</keyword>